<proteinExistence type="predicted"/>
<dbReference type="Proteomes" id="UP001054902">
    <property type="component" value="Unassembled WGS sequence"/>
</dbReference>
<dbReference type="AlphaFoldDB" id="A0AAD3GZQ3"/>
<evidence type="ECO:0000313" key="2">
    <source>
        <dbReference type="Proteomes" id="UP001054902"/>
    </source>
</evidence>
<reference evidence="1 2" key="1">
    <citation type="journal article" date="2021" name="Sci. Rep.">
        <title>The genome of the diatom Chaetoceros tenuissimus carries an ancient integrated fragment of an extant virus.</title>
        <authorList>
            <person name="Hongo Y."/>
            <person name="Kimura K."/>
            <person name="Takaki Y."/>
            <person name="Yoshida Y."/>
            <person name="Baba S."/>
            <person name="Kobayashi G."/>
            <person name="Nagasaki K."/>
            <person name="Hano T."/>
            <person name="Tomaru Y."/>
        </authorList>
    </citation>
    <scope>NUCLEOTIDE SEQUENCE [LARGE SCALE GENOMIC DNA]</scope>
    <source>
        <strain evidence="1 2">NIES-3715</strain>
    </source>
</reference>
<keyword evidence="2" id="KW-1185">Reference proteome</keyword>
<dbReference type="EMBL" id="BLLK01000020">
    <property type="protein sequence ID" value="GFH44778.1"/>
    <property type="molecule type" value="Genomic_DNA"/>
</dbReference>
<organism evidence="1 2">
    <name type="scientific">Chaetoceros tenuissimus</name>
    <dbReference type="NCBI Taxonomy" id="426638"/>
    <lineage>
        <taxon>Eukaryota</taxon>
        <taxon>Sar</taxon>
        <taxon>Stramenopiles</taxon>
        <taxon>Ochrophyta</taxon>
        <taxon>Bacillariophyta</taxon>
        <taxon>Coscinodiscophyceae</taxon>
        <taxon>Chaetocerotophycidae</taxon>
        <taxon>Chaetocerotales</taxon>
        <taxon>Chaetocerotaceae</taxon>
        <taxon>Chaetoceros</taxon>
    </lineage>
</organism>
<gene>
    <name evidence="1" type="ORF">CTEN210_01252</name>
</gene>
<accession>A0AAD3GZQ3</accession>
<name>A0AAD3GZQ3_9STRA</name>
<protein>
    <recommendedName>
        <fullName evidence="3">F-box domain-containing protein</fullName>
    </recommendedName>
</protein>
<comment type="caution">
    <text evidence="1">The sequence shown here is derived from an EMBL/GenBank/DDBJ whole genome shotgun (WGS) entry which is preliminary data.</text>
</comment>
<sequence length="142" mass="16290">MRAELRSRLAANIQKIVKACQTEMKDVEEGTTLSANVHESFPSFAALPDEISLRILSFLQCPWSSCSYSSNDMKSLSNFGATSKQNHQIYYRVLYMIFAKDKGNMDKKVVIHYHSIDSLFDGFTQQDIIDMHECLIYEYGRS</sequence>
<evidence type="ECO:0000313" key="1">
    <source>
        <dbReference type="EMBL" id="GFH44778.1"/>
    </source>
</evidence>
<evidence type="ECO:0008006" key="3">
    <source>
        <dbReference type="Google" id="ProtNLM"/>
    </source>
</evidence>